<organism evidence="1 2">
    <name type="scientific">Paramicrosporidium saccamoebae</name>
    <dbReference type="NCBI Taxonomy" id="1246581"/>
    <lineage>
        <taxon>Eukaryota</taxon>
        <taxon>Fungi</taxon>
        <taxon>Fungi incertae sedis</taxon>
        <taxon>Cryptomycota</taxon>
        <taxon>Cryptomycota incertae sedis</taxon>
        <taxon>Paramicrosporidium</taxon>
    </lineage>
</organism>
<comment type="caution">
    <text evidence="1">The sequence shown here is derived from an EMBL/GenBank/DDBJ whole genome shotgun (WGS) entry which is preliminary data.</text>
</comment>
<proteinExistence type="predicted"/>
<dbReference type="AlphaFoldDB" id="A0A2H9TQ54"/>
<protein>
    <submittedName>
        <fullName evidence="1">Uncharacterized protein</fullName>
    </submittedName>
</protein>
<name>A0A2H9TQ54_9FUNG</name>
<dbReference type="EMBL" id="MTSL01000032">
    <property type="protein sequence ID" value="PJF19883.1"/>
    <property type="molecule type" value="Genomic_DNA"/>
</dbReference>
<reference evidence="1 2" key="1">
    <citation type="submission" date="2016-10" db="EMBL/GenBank/DDBJ databases">
        <title>The genome of Paramicrosporidium saccamoebae is the missing link in understanding Cryptomycota and Microsporidia evolution.</title>
        <authorList>
            <person name="Quandt C.A."/>
            <person name="Beaudet D."/>
            <person name="Corsaro D."/>
            <person name="Michel R."/>
            <person name="Corradi N."/>
            <person name="James T."/>
        </authorList>
    </citation>
    <scope>NUCLEOTIDE SEQUENCE [LARGE SCALE GENOMIC DNA]</scope>
    <source>
        <strain evidence="1 2">KSL3</strain>
    </source>
</reference>
<accession>A0A2H9TQ54</accession>
<evidence type="ECO:0000313" key="1">
    <source>
        <dbReference type="EMBL" id="PJF19883.1"/>
    </source>
</evidence>
<feature type="non-terminal residue" evidence="1">
    <location>
        <position position="1"/>
    </location>
</feature>
<keyword evidence="2" id="KW-1185">Reference proteome</keyword>
<gene>
    <name evidence="1" type="ORF">PSACC_00302</name>
</gene>
<dbReference type="Proteomes" id="UP000240830">
    <property type="component" value="Unassembled WGS sequence"/>
</dbReference>
<sequence length="514" mass="57234">KSFEATGETTEGLLDWLGQKTLNRFGVNWNYSPNTDFGGRLSGAWDLAKQKASGFMGGLSGMFSRGPADATSMYGAQATPFQPMPTSTPFSPDSEEYVSSLADWASQKGKRSAVGKSPKQLNRDSIMHVLNQTLSRHLTPEETQRAMDVAQSQDTEDLQNFLHSAASAESNGTKMQEWILGDFGTRFGPIRGVINWASDAASGLYNRVGSFFGGISDYMSHGAGSLRKFVDFVGSFGLDVNPEWLEGYGQNLLGCLQNLFPTGTEHPGANDFRANYLLKFMISFPHLSMPEFFYPKLSLSELLRKMVGLEMGDYSELWERLMGMLSEEEIAAAMDNATPGNLSSLVTAATKAKLLALIQQGRQEDIRQILGSLAEIYNYGPMQFSWNVELTSEEWSLSGEMNLEQLFAMIMMGTKNISAAVQRIGRMELLEMLSNTLSREALYNLDAALAENPEDYNRLIRIAISQTREIDGDSLRNYIRERINQDLDSINVDEIISHDFYGSYFMDYLLEAYA</sequence>
<evidence type="ECO:0000313" key="2">
    <source>
        <dbReference type="Proteomes" id="UP000240830"/>
    </source>
</evidence>